<accession>A4S4G2</accession>
<evidence type="ECO:0000256" key="2">
    <source>
        <dbReference type="ARBA" id="ARBA00023306"/>
    </source>
</evidence>
<dbReference type="GO" id="GO:0003677">
    <property type="term" value="F:DNA binding"/>
    <property type="evidence" value="ECO:0007669"/>
    <property type="project" value="InterPro"/>
</dbReference>
<dbReference type="InterPro" id="IPR045173">
    <property type="entry name" value="Cdt1"/>
</dbReference>
<dbReference type="RefSeq" id="XP_001420261.1">
    <property type="nucleotide sequence ID" value="XM_001420224.1"/>
</dbReference>
<evidence type="ECO:0000313" key="5">
    <source>
        <dbReference type="Proteomes" id="UP000001568"/>
    </source>
</evidence>
<sequence>MCANIERSTGRRCSLETLRMVAACAPAGTITFRAKTSRADDLKNIHVDVDLGIEEGSSGNDKAGMVAMRAKMAAIRAKMVMIVANTHEGDAYDASAAPPESWREDFDLESVPLPEPVKIAFMEDSSRDGPRLLSSTSAPLLGEASTSALGRGGVSEGELTRAMSDLGPDGKGISARAVQAVLERQAIVEAFNDPSAVADRERRRLHGRLPHVFDAVRTAFAARKRSVMELDPLLDELMHTNARAEISAHELADGVRILARMCPEWCTIVHARHGDEELFRIVSRDPATARVARAKLAKLCRDAA</sequence>
<dbReference type="GeneID" id="5004461"/>
<organism evidence="4 5">
    <name type="scientific">Ostreococcus lucimarinus (strain CCE9901)</name>
    <dbReference type="NCBI Taxonomy" id="436017"/>
    <lineage>
        <taxon>Eukaryota</taxon>
        <taxon>Viridiplantae</taxon>
        <taxon>Chlorophyta</taxon>
        <taxon>Mamiellophyceae</taxon>
        <taxon>Mamiellales</taxon>
        <taxon>Bathycoccaceae</taxon>
        <taxon>Ostreococcus</taxon>
    </lineage>
</organism>
<name>A4S4G2_OSTLU</name>
<keyword evidence="5" id="KW-1185">Reference proteome</keyword>
<dbReference type="GO" id="GO:0071163">
    <property type="term" value="P:DNA replication preinitiation complex assembly"/>
    <property type="evidence" value="ECO:0007669"/>
    <property type="project" value="InterPro"/>
</dbReference>
<dbReference type="HOGENOM" id="CLU_916419_0_0_1"/>
<dbReference type="GO" id="GO:0030174">
    <property type="term" value="P:regulation of DNA-templated DNA replication initiation"/>
    <property type="evidence" value="ECO:0007669"/>
    <property type="project" value="InterPro"/>
</dbReference>
<gene>
    <name evidence="4" type="ORF">OSTLU_17260</name>
</gene>
<dbReference type="InterPro" id="IPR032054">
    <property type="entry name" value="Cdt1_C"/>
</dbReference>
<dbReference type="GO" id="GO:0000278">
    <property type="term" value="P:mitotic cell cycle"/>
    <property type="evidence" value="ECO:0007669"/>
    <property type="project" value="TreeGrafter"/>
</dbReference>
<keyword evidence="2" id="KW-0131">Cell cycle</keyword>
<dbReference type="GO" id="GO:0005634">
    <property type="term" value="C:nucleus"/>
    <property type="evidence" value="ECO:0007669"/>
    <property type="project" value="TreeGrafter"/>
</dbReference>
<reference evidence="4 5" key="1">
    <citation type="journal article" date="2007" name="Proc. Natl. Acad. Sci. U.S.A.">
        <title>The tiny eukaryote Ostreococcus provides genomic insights into the paradox of plankton speciation.</title>
        <authorList>
            <person name="Palenik B."/>
            <person name="Grimwood J."/>
            <person name="Aerts A."/>
            <person name="Rouze P."/>
            <person name="Salamov A."/>
            <person name="Putnam N."/>
            <person name="Dupont C."/>
            <person name="Jorgensen R."/>
            <person name="Derelle E."/>
            <person name="Rombauts S."/>
            <person name="Zhou K."/>
            <person name="Otillar R."/>
            <person name="Merchant S.S."/>
            <person name="Podell S."/>
            <person name="Gaasterland T."/>
            <person name="Napoli C."/>
            <person name="Gendler K."/>
            <person name="Manuell A."/>
            <person name="Tai V."/>
            <person name="Vallon O."/>
            <person name="Piganeau G."/>
            <person name="Jancek S."/>
            <person name="Heijde M."/>
            <person name="Jabbari K."/>
            <person name="Bowler C."/>
            <person name="Lohr M."/>
            <person name="Robbens S."/>
            <person name="Werner G."/>
            <person name="Dubchak I."/>
            <person name="Pazour G.J."/>
            <person name="Ren Q."/>
            <person name="Paulsen I."/>
            <person name="Delwiche C."/>
            <person name="Schmutz J."/>
            <person name="Rokhsar D."/>
            <person name="Van de Peer Y."/>
            <person name="Moreau H."/>
            <person name="Grigoriev I.V."/>
        </authorList>
    </citation>
    <scope>NUCLEOTIDE SEQUENCE [LARGE SCALE GENOMIC DNA]</scope>
    <source>
        <strain evidence="4 5">CCE9901</strain>
    </source>
</reference>
<dbReference type="KEGG" id="olu:OSTLU_17260"/>
<dbReference type="Gene3D" id="1.10.10.1420">
    <property type="entry name" value="DNA replication factor Cdt1, C-terminal WH domain"/>
    <property type="match status" value="1"/>
</dbReference>
<evidence type="ECO:0000256" key="1">
    <source>
        <dbReference type="ARBA" id="ARBA00008356"/>
    </source>
</evidence>
<dbReference type="Pfam" id="PF16679">
    <property type="entry name" value="CDT1_C"/>
    <property type="match status" value="1"/>
</dbReference>
<dbReference type="GO" id="GO:0070182">
    <property type="term" value="F:DNA polymerase binding"/>
    <property type="evidence" value="ECO:0007669"/>
    <property type="project" value="TreeGrafter"/>
</dbReference>
<dbReference type="EMBL" id="CP000591">
    <property type="protein sequence ID" value="ABO98554.1"/>
    <property type="molecule type" value="Genomic_DNA"/>
</dbReference>
<protein>
    <recommendedName>
        <fullName evidence="3">DNA replication factor Cdt1 C-terminal domain-containing protein</fullName>
    </recommendedName>
</protein>
<comment type="similarity">
    <text evidence="1">Belongs to the Cdt1 family.</text>
</comment>
<dbReference type="STRING" id="436017.A4S4G2"/>
<dbReference type="Proteomes" id="UP000001568">
    <property type="component" value="Chromosome 11"/>
</dbReference>
<dbReference type="PANTHER" id="PTHR28637:SF1">
    <property type="entry name" value="DNA REPLICATION FACTOR CDT1"/>
    <property type="match status" value="1"/>
</dbReference>
<dbReference type="OrthoDB" id="341730at2759"/>
<evidence type="ECO:0000259" key="3">
    <source>
        <dbReference type="Pfam" id="PF16679"/>
    </source>
</evidence>
<dbReference type="GO" id="GO:0000076">
    <property type="term" value="P:DNA replication checkpoint signaling"/>
    <property type="evidence" value="ECO:0007669"/>
    <property type="project" value="TreeGrafter"/>
</dbReference>
<dbReference type="AlphaFoldDB" id="A4S4G2"/>
<evidence type="ECO:0000313" key="4">
    <source>
        <dbReference type="EMBL" id="ABO98554.1"/>
    </source>
</evidence>
<dbReference type="InterPro" id="IPR038090">
    <property type="entry name" value="Cdt1_C_WH_dom_sf"/>
</dbReference>
<dbReference type="PANTHER" id="PTHR28637">
    <property type="entry name" value="DNA REPLICATION FACTOR CDT1"/>
    <property type="match status" value="1"/>
</dbReference>
<proteinExistence type="inferred from homology"/>
<dbReference type="Gramene" id="ABO98554">
    <property type="protein sequence ID" value="ABO98554"/>
    <property type="gene ID" value="OSTLU_17260"/>
</dbReference>
<feature type="domain" description="DNA replication factor Cdt1 C-terminal" evidence="3">
    <location>
        <begin position="190"/>
        <end position="271"/>
    </location>
</feature>